<keyword evidence="2" id="KW-0812">Transmembrane</keyword>
<keyword evidence="4" id="KW-1185">Reference proteome</keyword>
<feature type="compositionally biased region" description="Basic residues" evidence="1">
    <location>
        <begin position="107"/>
        <end position="117"/>
    </location>
</feature>
<feature type="compositionally biased region" description="Basic and acidic residues" evidence="1">
    <location>
        <begin position="94"/>
        <end position="106"/>
    </location>
</feature>
<dbReference type="Proteomes" id="UP000223913">
    <property type="component" value="Unassembled WGS sequence"/>
</dbReference>
<feature type="transmembrane region" description="Helical" evidence="2">
    <location>
        <begin position="12"/>
        <end position="35"/>
    </location>
</feature>
<evidence type="ECO:0000256" key="1">
    <source>
        <dbReference type="SAM" id="MobiDB-lite"/>
    </source>
</evidence>
<dbReference type="EMBL" id="PDUD01000007">
    <property type="protein sequence ID" value="PHN07734.1"/>
    <property type="molecule type" value="Genomic_DNA"/>
</dbReference>
<keyword evidence="2" id="KW-1133">Transmembrane helix</keyword>
<evidence type="ECO:0000313" key="4">
    <source>
        <dbReference type="Proteomes" id="UP000223913"/>
    </source>
</evidence>
<accession>A0A2D0NGU9</accession>
<feature type="transmembrane region" description="Helical" evidence="2">
    <location>
        <begin position="47"/>
        <end position="64"/>
    </location>
</feature>
<evidence type="ECO:0000313" key="3">
    <source>
        <dbReference type="EMBL" id="PHN07734.1"/>
    </source>
</evidence>
<comment type="caution">
    <text evidence="3">The sequence shown here is derived from an EMBL/GenBank/DDBJ whole genome shotgun (WGS) entry which is preliminary data.</text>
</comment>
<keyword evidence="2" id="KW-0472">Membrane</keyword>
<gene>
    <name evidence="3" type="ORF">CRP01_04885</name>
</gene>
<dbReference type="OrthoDB" id="1099872at2"/>
<feature type="region of interest" description="Disordered" evidence="1">
    <location>
        <begin position="94"/>
        <end position="117"/>
    </location>
</feature>
<proteinExistence type="predicted"/>
<name>A0A2D0NGU9_FLAN2</name>
<dbReference type="RefSeq" id="WP_099148890.1">
    <property type="nucleotide sequence ID" value="NZ_PDUD01000007.1"/>
</dbReference>
<evidence type="ECO:0000256" key="2">
    <source>
        <dbReference type="SAM" id="Phobius"/>
    </source>
</evidence>
<reference evidence="3 4" key="1">
    <citation type="submission" date="2017-10" db="EMBL/GenBank/DDBJ databases">
        <title>The draft genome sequence of Lewinella nigricans NBRC 102662.</title>
        <authorList>
            <person name="Wang K."/>
        </authorList>
    </citation>
    <scope>NUCLEOTIDE SEQUENCE [LARGE SCALE GENOMIC DNA]</scope>
    <source>
        <strain evidence="3 4">NBRC 102662</strain>
    </source>
</reference>
<protein>
    <submittedName>
        <fullName evidence="3">Uncharacterized protein</fullName>
    </submittedName>
</protein>
<organism evidence="3 4">
    <name type="scientific">Flavilitoribacter nigricans (strain ATCC 23147 / DSM 23189 / NBRC 102662 / NCIMB 1420 / SS-2)</name>
    <name type="common">Lewinella nigricans</name>
    <dbReference type="NCBI Taxonomy" id="1122177"/>
    <lineage>
        <taxon>Bacteria</taxon>
        <taxon>Pseudomonadati</taxon>
        <taxon>Bacteroidota</taxon>
        <taxon>Saprospiria</taxon>
        <taxon>Saprospirales</taxon>
        <taxon>Lewinellaceae</taxon>
        <taxon>Flavilitoribacter</taxon>
    </lineage>
</organism>
<sequence>MSRKHRFKKRGRFIFFPLIALTFLLLMGAVVMLLWNAILPDLVAVNPITYWQAVGLLLLCRILFGNFRKGGPFGPPPGGGGSHSRRNYWREKWSSMSPEERAEMKEKWKRWRDKRCE</sequence>
<dbReference type="AlphaFoldDB" id="A0A2D0NGU9"/>